<dbReference type="GO" id="GO:0006310">
    <property type="term" value="P:DNA recombination"/>
    <property type="evidence" value="ECO:0007669"/>
    <property type="project" value="UniProtKB-UniRule"/>
</dbReference>
<evidence type="ECO:0000256" key="4">
    <source>
        <dbReference type="ARBA" id="ARBA00022723"/>
    </source>
</evidence>
<evidence type="ECO:0000313" key="17">
    <source>
        <dbReference type="Proteomes" id="UP000077177"/>
    </source>
</evidence>
<dbReference type="SUPFAM" id="SSF53098">
    <property type="entry name" value="Ribonuclease H-like"/>
    <property type="match status" value="1"/>
</dbReference>
<comment type="caution">
    <text evidence="13">Lacks conserved residue(s) required for the propagation of feature annotation.</text>
</comment>
<evidence type="ECO:0000256" key="14">
    <source>
        <dbReference type="NCBIfam" id="TIGR00228"/>
    </source>
</evidence>
<gene>
    <name evidence="13" type="primary">ruvC</name>
    <name evidence="16" type="ORF">SY85_19150</name>
</gene>
<dbReference type="GO" id="GO:0048476">
    <property type="term" value="C:Holliday junction resolvase complex"/>
    <property type="evidence" value="ECO:0007669"/>
    <property type="project" value="UniProtKB-UniRule"/>
</dbReference>
<comment type="cofactor">
    <cofactor evidence="13">
        <name>Mg(2+)</name>
        <dbReference type="ChEBI" id="CHEBI:18420"/>
    </cofactor>
    <text evidence="13">Binds 2 Mg(2+) ion per subunit.</text>
</comment>
<dbReference type="NCBIfam" id="TIGR00228">
    <property type="entry name" value="ruvC"/>
    <property type="match status" value="1"/>
</dbReference>
<dbReference type="FunFam" id="3.30.420.10:FF:000002">
    <property type="entry name" value="Crossover junction endodeoxyribonuclease RuvC"/>
    <property type="match status" value="1"/>
</dbReference>
<keyword evidence="2 13" id="KW-0963">Cytoplasm</keyword>
<comment type="function">
    <text evidence="13">The RuvA-RuvB-RuvC complex processes Holliday junction (HJ) DNA during genetic recombination and DNA repair. Endonuclease that resolves HJ intermediates. Cleaves cruciform DNA by making single-stranded nicks across the HJ at symmetrical positions within the homologous arms, yielding a 5'-phosphate and a 3'-hydroxyl group; requires a central core of homology in the junction. The consensus cleavage sequence is 5'-(A/T)TT(C/G)-3'. Cleavage occurs on the 3'-side of the TT dinucleotide at the point of strand exchange. HJ branch migration catalyzed by RuvA-RuvB allows RuvC to scan DNA until it finds its consensus sequence, where it cleaves and resolves the cruciform DNA.</text>
</comment>
<evidence type="ECO:0000256" key="12">
    <source>
        <dbReference type="ARBA" id="ARBA00029354"/>
    </source>
</evidence>
<dbReference type="PATRIC" id="fig|1492898.3.peg.4164"/>
<accession>A0A172TZB4</accession>
<evidence type="ECO:0000256" key="2">
    <source>
        <dbReference type="ARBA" id="ARBA00022490"/>
    </source>
</evidence>
<keyword evidence="17" id="KW-1185">Reference proteome</keyword>
<evidence type="ECO:0000256" key="3">
    <source>
        <dbReference type="ARBA" id="ARBA00022722"/>
    </source>
</evidence>
<comment type="similarity">
    <text evidence="1 13">Belongs to the RuvC family.</text>
</comment>
<proteinExistence type="inferred from homology"/>
<dbReference type="InterPro" id="IPR012337">
    <property type="entry name" value="RNaseH-like_sf"/>
</dbReference>
<feature type="active site" evidence="13">
    <location>
        <position position="128"/>
    </location>
</feature>
<protein>
    <recommendedName>
        <fullName evidence="13 14">Crossover junction endodeoxyribonuclease RuvC</fullName>
        <ecNumber evidence="13 14">3.1.21.10</ecNumber>
    </recommendedName>
    <alternativeName>
        <fullName evidence="13">Holliday junction nuclease RuvC</fullName>
    </alternativeName>
    <alternativeName>
        <fullName evidence="13">Holliday junction resolvase RuvC</fullName>
    </alternativeName>
</protein>
<keyword evidence="5 13" id="KW-0255">Endonuclease</keyword>
<evidence type="ECO:0000256" key="9">
    <source>
        <dbReference type="ARBA" id="ARBA00023125"/>
    </source>
</evidence>
<dbReference type="HAMAP" id="MF_00034">
    <property type="entry name" value="RuvC"/>
    <property type="match status" value="1"/>
</dbReference>
<comment type="catalytic activity">
    <reaction evidence="12 13">
        <text>Endonucleolytic cleavage at a junction such as a reciprocal single-stranded crossover between two homologous DNA duplexes (Holliday junction).</text>
        <dbReference type="EC" id="3.1.21.10"/>
    </reaction>
</comment>
<name>A0A172TZB4_9BACT</name>
<dbReference type="GO" id="GO:0006281">
    <property type="term" value="P:DNA repair"/>
    <property type="evidence" value="ECO:0007669"/>
    <property type="project" value="UniProtKB-UniRule"/>
</dbReference>
<dbReference type="PANTHER" id="PTHR30194:SF3">
    <property type="entry name" value="CROSSOVER JUNCTION ENDODEOXYRIBONUCLEASE RUVC"/>
    <property type="match status" value="1"/>
</dbReference>
<dbReference type="EMBL" id="CP011390">
    <property type="protein sequence ID" value="ANE52288.1"/>
    <property type="molecule type" value="Genomic_DNA"/>
</dbReference>
<dbReference type="Pfam" id="PF02075">
    <property type="entry name" value="RuvC"/>
    <property type="match status" value="1"/>
</dbReference>
<keyword evidence="7 13" id="KW-0378">Hydrolase</keyword>
<dbReference type="AlphaFoldDB" id="A0A172TZB4"/>
<evidence type="ECO:0000256" key="11">
    <source>
        <dbReference type="ARBA" id="ARBA00023204"/>
    </source>
</evidence>
<feature type="compositionally biased region" description="Basic and acidic residues" evidence="15">
    <location>
        <begin position="163"/>
        <end position="172"/>
    </location>
</feature>
<sequence>MGYSVIAIVKDKIKLLEINVLKLPTKKDNYERLHLIYDKVAELIKLYKPTEFAIEAPFFGKNVQSMLKLGRAQGVAMAAALSMNIPVAEYSPKRVKQAITGTGNADKEQVFKMLQHLVQLPEGLVSFDATDALAVAICHHFSDGLPTPKRTSRKKTVSSWEKFMQENPDRVG</sequence>
<keyword evidence="3 13" id="KW-0540">Nuclease</keyword>
<dbReference type="PANTHER" id="PTHR30194">
    <property type="entry name" value="CROSSOVER JUNCTION ENDODEOXYRIBONUCLEASE RUVC"/>
    <property type="match status" value="1"/>
</dbReference>
<dbReference type="InterPro" id="IPR020563">
    <property type="entry name" value="X-over_junc_endoDNase_Mg_BS"/>
</dbReference>
<comment type="subcellular location">
    <subcellularLocation>
        <location evidence="13">Cytoplasm</location>
    </subcellularLocation>
</comment>
<reference evidence="16 17" key="2">
    <citation type="journal article" date="2016" name="Int. J. Syst. Evol. Microbiol.">
        <title>Flavisolibacter tropicus sp. nov., isolated from tropical soil.</title>
        <authorList>
            <person name="Lee J.J."/>
            <person name="Kang M.S."/>
            <person name="Kim G.S."/>
            <person name="Lee C.S."/>
            <person name="Lim S."/>
            <person name="Lee J."/>
            <person name="Roh S.H."/>
            <person name="Kang H."/>
            <person name="Ha J.M."/>
            <person name="Bae S."/>
            <person name="Jung H.Y."/>
            <person name="Kim M.K."/>
        </authorList>
    </citation>
    <scope>NUCLEOTIDE SEQUENCE [LARGE SCALE GENOMIC DNA]</scope>
    <source>
        <strain evidence="16 17">LCS9</strain>
    </source>
</reference>
<keyword evidence="9 13" id="KW-0238">DNA-binding</keyword>
<dbReference type="KEGG" id="fla:SY85_19150"/>
<feature type="binding site" evidence="13">
    <location>
        <position position="55"/>
    </location>
    <ligand>
        <name>Mg(2+)</name>
        <dbReference type="ChEBI" id="CHEBI:18420"/>
        <label>2</label>
    </ligand>
</feature>
<evidence type="ECO:0000256" key="6">
    <source>
        <dbReference type="ARBA" id="ARBA00022763"/>
    </source>
</evidence>
<keyword evidence="6 13" id="KW-0227">DNA damage</keyword>
<keyword evidence="8 13" id="KW-0460">Magnesium</keyword>
<evidence type="ECO:0000256" key="7">
    <source>
        <dbReference type="ARBA" id="ARBA00022801"/>
    </source>
</evidence>
<evidence type="ECO:0000256" key="8">
    <source>
        <dbReference type="ARBA" id="ARBA00022842"/>
    </source>
</evidence>
<evidence type="ECO:0000313" key="16">
    <source>
        <dbReference type="EMBL" id="ANE52288.1"/>
    </source>
</evidence>
<dbReference type="STRING" id="1492898.SY85_19150"/>
<keyword evidence="10 13" id="KW-0233">DNA recombination</keyword>
<dbReference type="GO" id="GO:0005737">
    <property type="term" value="C:cytoplasm"/>
    <property type="evidence" value="ECO:0007669"/>
    <property type="project" value="UniProtKB-SubCell"/>
</dbReference>
<dbReference type="EC" id="3.1.21.10" evidence="13 14"/>
<feature type="binding site" evidence="13">
    <location>
        <position position="128"/>
    </location>
    <ligand>
        <name>Mg(2+)</name>
        <dbReference type="ChEBI" id="CHEBI:18420"/>
        <label>1</label>
    </ligand>
</feature>
<dbReference type="PROSITE" id="PS01321">
    <property type="entry name" value="RUVC"/>
    <property type="match status" value="1"/>
</dbReference>
<feature type="active site" evidence="13">
    <location>
        <position position="55"/>
    </location>
</feature>
<dbReference type="InterPro" id="IPR002176">
    <property type="entry name" value="X-over_junc_endoDNase_RuvC"/>
</dbReference>
<comment type="subunit">
    <text evidence="13">Homodimer which binds Holliday junction (HJ) DNA. The HJ becomes 2-fold symmetrical on binding to RuvC with unstacked arms; it has a different conformation from HJ DNA in complex with RuvA. In the full resolvosome a probable DNA-RuvA(4)-RuvB(12)-RuvC(2) complex forms which resolves the HJ.</text>
</comment>
<dbReference type="Gene3D" id="3.30.420.10">
    <property type="entry name" value="Ribonuclease H-like superfamily/Ribonuclease H"/>
    <property type="match status" value="1"/>
</dbReference>
<dbReference type="GO" id="GO:0003677">
    <property type="term" value="F:DNA binding"/>
    <property type="evidence" value="ECO:0007669"/>
    <property type="project" value="UniProtKB-KW"/>
</dbReference>
<dbReference type="PRINTS" id="PR00696">
    <property type="entry name" value="RSOLVASERUVC"/>
</dbReference>
<dbReference type="Proteomes" id="UP000077177">
    <property type="component" value="Chromosome"/>
</dbReference>
<evidence type="ECO:0000256" key="5">
    <source>
        <dbReference type="ARBA" id="ARBA00022759"/>
    </source>
</evidence>
<dbReference type="GO" id="GO:0008821">
    <property type="term" value="F:crossover junction DNA endonuclease activity"/>
    <property type="evidence" value="ECO:0007669"/>
    <property type="project" value="UniProtKB-UniRule"/>
</dbReference>
<evidence type="ECO:0000256" key="10">
    <source>
        <dbReference type="ARBA" id="ARBA00023172"/>
    </source>
</evidence>
<evidence type="ECO:0000256" key="1">
    <source>
        <dbReference type="ARBA" id="ARBA00009518"/>
    </source>
</evidence>
<keyword evidence="4 13" id="KW-0479">Metal-binding</keyword>
<organism evidence="16 17">
    <name type="scientific">Flavisolibacter tropicus</name>
    <dbReference type="NCBI Taxonomy" id="1492898"/>
    <lineage>
        <taxon>Bacteria</taxon>
        <taxon>Pseudomonadati</taxon>
        <taxon>Bacteroidota</taxon>
        <taxon>Chitinophagia</taxon>
        <taxon>Chitinophagales</taxon>
        <taxon>Chitinophagaceae</taxon>
        <taxon>Flavisolibacter</taxon>
    </lineage>
</organism>
<dbReference type="InterPro" id="IPR036397">
    <property type="entry name" value="RNaseH_sf"/>
</dbReference>
<evidence type="ECO:0000256" key="15">
    <source>
        <dbReference type="SAM" id="MobiDB-lite"/>
    </source>
</evidence>
<reference evidence="17" key="1">
    <citation type="submission" date="2015-01" db="EMBL/GenBank/DDBJ databases">
        <title>Flavisolibacter sp./LCS9/ whole genome sequencing.</title>
        <authorList>
            <person name="Kim M.K."/>
            <person name="Srinivasan S."/>
            <person name="Lee J.-J."/>
        </authorList>
    </citation>
    <scope>NUCLEOTIDE SEQUENCE [LARGE SCALE GENOMIC DNA]</scope>
    <source>
        <strain evidence="17">LCS9</strain>
    </source>
</reference>
<keyword evidence="11 13" id="KW-0234">DNA repair</keyword>
<dbReference type="CDD" id="cd16962">
    <property type="entry name" value="RuvC"/>
    <property type="match status" value="1"/>
</dbReference>
<dbReference type="GO" id="GO:0000287">
    <property type="term" value="F:magnesium ion binding"/>
    <property type="evidence" value="ECO:0007669"/>
    <property type="project" value="UniProtKB-UniRule"/>
</dbReference>
<evidence type="ECO:0000256" key="13">
    <source>
        <dbReference type="HAMAP-Rule" id="MF_00034"/>
    </source>
</evidence>
<feature type="region of interest" description="Disordered" evidence="15">
    <location>
        <begin position="147"/>
        <end position="172"/>
    </location>
</feature>